<dbReference type="InterPro" id="IPR000688">
    <property type="entry name" value="HypA/HybF"/>
</dbReference>
<evidence type="ECO:0000313" key="6">
    <source>
        <dbReference type="Proteomes" id="UP000183255"/>
    </source>
</evidence>
<dbReference type="Pfam" id="PF01155">
    <property type="entry name" value="HypA"/>
    <property type="match status" value="1"/>
</dbReference>
<dbReference type="EMBL" id="FNDZ01000003">
    <property type="protein sequence ID" value="SDI56995.1"/>
    <property type="molecule type" value="Genomic_DNA"/>
</dbReference>
<feature type="binding site" evidence="4">
    <location>
        <position position="89"/>
    </location>
    <ligand>
        <name>Zn(2+)</name>
        <dbReference type="ChEBI" id="CHEBI:29105"/>
    </ligand>
</feature>
<dbReference type="RefSeq" id="WP_031575299.1">
    <property type="nucleotide sequence ID" value="NZ_FNDZ01000003.1"/>
</dbReference>
<dbReference type="AlphaFoldDB" id="A0A1G8LN07"/>
<comment type="similarity">
    <text evidence="4">Belongs to the HypA/HybF family.</text>
</comment>
<gene>
    <name evidence="4" type="primary">hypA</name>
    <name evidence="5" type="ORF">SAMN05421804_103129</name>
</gene>
<dbReference type="PIRSF" id="PIRSF004761">
    <property type="entry name" value="Hydrgn_mat_HypA"/>
    <property type="match status" value="1"/>
</dbReference>
<dbReference type="HAMAP" id="MF_00213">
    <property type="entry name" value="HypA_HybF"/>
    <property type="match status" value="1"/>
</dbReference>
<feature type="binding site" evidence="4">
    <location>
        <position position="76"/>
    </location>
    <ligand>
        <name>Zn(2+)</name>
        <dbReference type="ChEBI" id="CHEBI:29105"/>
    </ligand>
</feature>
<dbReference type="Gene3D" id="3.30.2320.80">
    <property type="match status" value="1"/>
</dbReference>
<comment type="function">
    <text evidence="4">Involved in the maturation of [NiFe] hydrogenases. Required for nickel insertion into the metal center of the hydrogenase.</text>
</comment>
<dbReference type="PANTHER" id="PTHR34535">
    <property type="entry name" value="HYDROGENASE MATURATION FACTOR HYPA"/>
    <property type="match status" value="1"/>
</dbReference>
<evidence type="ECO:0000256" key="4">
    <source>
        <dbReference type="HAMAP-Rule" id="MF_00213"/>
    </source>
</evidence>
<proteinExistence type="inferred from homology"/>
<feature type="binding site" evidence="4">
    <location>
        <position position="2"/>
    </location>
    <ligand>
        <name>Ni(2+)</name>
        <dbReference type="ChEBI" id="CHEBI:49786"/>
    </ligand>
</feature>
<keyword evidence="2 4" id="KW-0479">Metal-binding</keyword>
<dbReference type="PANTHER" id="PTHR34535:SF3">
    <property type="entry name" value="HYDROGENASE MATURATION FACTOR HYPA"/>
    <property type="match status" value="1"/>
</dbReference>
<accession>A0A1G8LN07</accession>
<dbReference type="GO" id="GO:0008270">
    <property type="term" value="F:zinc ion binding"/>
    <property type="evidence" value="ECO:0007669"/>
    <property type="project" value="UniProtKB-UniRule"/>
</dbReference>
<evidence type="ECO:0000256" key="1">
    <source>
        <dbReference type="ARBA" id="ARBA00022596"/>
    </source>
</evidence>
<organism evidence="5 6">
    <name type="scientific">Proteiniclasticum ruminis</name>
    <dbReference type="NCBI Taxonomy" id="398199"/>
    <lineage>
        <taxon>Bacteria</taxon>
        <taxon>Bacillati</taxon>
        <taxon>Bacillota</taxon>
        <taxon>Clostridia</taxon>
        <taxon>Eubacteriales</taxon>
        <taxon>Clostridiaceae</taxon>
        <taxon>Proteiniclasticum</taxon>
    </lineage>
</organism>
<dbReference type="GO" id="GO:0016151">
    <property type="term" value="F:nickel cation binding"/>
    <property type="evidence" value="ECO:0007669"/>
    <property type="project" value="UniProtKB-UniRule"/>
</dbReference>
<keyword evidence="1 4" id="KW-0533">Nickel</keyword>
<reference evidence="5 6" key="1">
    <citation type="submission" date="2016-10" db="EMBL/GenBank/DDBJ databases">
        <authorList>
            <person name="de Groot N.N."/>
        </authorList>
    </citation>
    <scope>NUCLEOTIDE SEQUENCE [LARGE SCALE GENOMIC DNA]</scope>
    <source>
        <strain evidence="5 6">CGMCC 1.5058</strain>
    </source>
</reference>
<sequence>MHELGIVYEVIRVVDSFVLENQLSKVDKIVLEIGQLSQAIPRFIEECYPAAVSGTAYEETKLEILTLPAMAKCHDCGEDFNIVTHRRICPSCGGSAYTLLSGQEFNIKEVVTY</sequence>
<dbReference type="GO" id="GO:0051604">
    <property type="term" value="P:protein maturation"/>
    <property type="evidence" value="ECO:0007669"/>
    <property type="project" value="InterPro"/>
</dbReference>
<name>A0A1G8LN07_9CLOT</name>
<protein>
    <recommendedName>
        <fullName evidence="4">Hydrogenase maturation factor HypA</fullName>
    </recommendedName>
</protein>
<evidence type="ECO:0000256" key="3">
    <source>
        <dbReference type="ARBA" id="ARBA00022833"/>
    </source>
</evidence>
<evidence type="ECO:0000256" key="2">
    <source>
        <dbReference type="ARBA" id="ARBA00022723"/>
    </source>
</evidence>
<feature type="binding site" evidence="4">
    <location>
        <position position="92"/>
    </location>
    <ligand>
        <name>Zn(2+)</name>
        <dbReference type="ChEBI" id="CHEBI:29105"/>
    </ligand>
</feature>
<keyword evidence="3 4" id="KW-0862">Zinc</keyword>
<feature type="binding site" evidence="4">
    <location>
        <position position="73"/>
    </location>
    <ligand>
        <name>Zn(2+)</name>
        <dbReference type="ChEBI" id="CHEBI:29105"/>
    </ligand>
</feature>
<dbReference type="Proteomes" id="UP000183255">
    <property type="component" value="Unassembled WGS sequence"/>
</dbReference>
<evidence type="ECO:0000313" key="5">
    <source>
        <dbReference type="EMBL" id="SDI56995.1"/>
    </source>
</evidence>